<proteinExistence type="predicted"/>
<keyword evidence="2" id="KW-1185">Reference proteome</keyword>
<dbReference type="Proteomes" id="UP000299102">
    <property type="component" value="Unassembled WGS sequence"/>
</dbReference>
<reference evidence="1 2" key="1">
    <citation type="journal article" date="2019" name="Commun. Biol.">
        <title>The bagworm genome reveals a unique fibroin gene that provides high tensile strength.</title>
        <authorList>
            <person name="Kono N."/>
            <person name="Nakamura H."/>
            <person name="Ohtoshi R."/>
            <person name="Tomita M."/>
            <person name="Numata K."/>
            <person name="Arakawa K."/>
        </authorList>
    </citation>
    <scope>NUCLEOTIDE SEQUENCE [LARGE SCALE GENOMIC DNA]</scope>
</reference>
<gene>
    <name evidence="1" type="ORF">EVAR_33100_1</name>
</gene>
<sequence>MCSLNVHHLTSTDWALHPRTPLFGAHGFRVAPNEPRSNEGRIVLFLSSDRGSLMPRVLHAKPSASRDDYGRDDAVHANGIRCFCTRRIKALSTCSLGDSS</sequence>
<dbReference type="EMBL" id="BGZK01001144">
    <property type="protein sequence ID" value="GBP72409.1"/>
    <property type="molecule type" value="Genomic_DNA"/>
</dbReference>
<protein>
    <submittedName>
        <fullName evidence="1">Uncharacterized protein</fullName>
    </submittedName>
</protein>
<evidence type="ECO:0000313" key="1">
    <source>
        <dbReference type="EMBL" id="GBP72409.1"/>
    </source>
</evidence>
<name>A0A4C1YCN3_EUMVA</name>
<evidence type="ECO:0000313" key="2">
    <source>
        <dbReference type="Proteomes" id="UP000299102"/>
    </source>
</evidence>
<dbReference type="AlphaFoldDB" id="A0A4C1YCN3"/>
<comment type="caution">
    <text evidence="1">The sequence shown here is derived from an EMBL/GenBank/DDBJ whole genome shotgun (WGS) entry which is preliminary data.</text>
</comment>
<accession>A0A4C1YCN3</accession>
<organism evidence="1 2">
    <name type="scientific">Eumeta variegata</name>
    <name type="common">Bagworm moth</name>
    <name type="synonym">Eumeta japonica</name>
    <dbReference type="NCBI Taxonomy" id="151549"/>
    <lineage>
        <taxon>Eukaryota</taxon>
        <taxon>Metazoa</taxon>
        <taxon>Ecdysozoa</taxon>
        <taxon>Arthropoda</taxon>
        <taxon>Hexapoda</taxon>
        <taxon>Insecta</taxon>
        <taxon>Pterygota</taxon>
        <taxon>Neoptera</taxon>
        <taxon>Endopterygota</taxon>
        <taxon>Lepidoptera</taxon>
        <taxon>Glossata</taxon>
        <taxon>Ditrysia</taxon>
        <taxon>Tineoidea</taxon>
        <taxon>Psychidae</taxon>
        <taxon>Oiketicinae</taxon>
        <taxon>Eumeta</taxon>
    </lineage>
</organism>